<feature type="region of interest" description="Disordered" evidence="1">
    <location>
        <begin position="1"/>
        <end position="22"/>
    </location>
</feature>
<keyword evidence="3" id="KW-1185">Reference proteome</keyword>
<name>A0AAN9U6D9_9PEZI</name>
<evidence type="ECO:0000313" key="2">
    <source>
        <dbReference type="EMBL" id="KAK7739026.1"/>
    </source>
</evidence>
<dbReference type="Proteomes" id="UP001320245">
    <property type="component" value="Unassembled WGS sequence"/>
</dbReference>
<dbReference type="PANTHER" id="PTHR39290:SF6">
    <property type="entry name" value="S-ADENOSYL-L-METHIONINE-DEPENDENT METHYLTRANSFERASES SUPERFAMILY PROTEIN"/>
    <property type="match status" value="1"/>
</dbReference>
<proteinExistence type="predicted"/>
<sequence>MAKRPAPCVGSPAFDPSTRTKDAEARSNALSLLTKDDDLSGAITTWFQLPANDTWTYHAITAVTLPQVQHIVRLGQANGLHAWYAKQQQQQQQQQLQPGDNNDANSRPTPANTLEPPPVPDIDDYIRIFQPTSLTGSALKAFGSNAKRGSVRASVAANLSSKRYVHPGAAQQLSIPKKKPTASLPPNPYFDFWAWSCRNLEWCGPCPESEARPHSHHVLPIFMHHFGCVVPSYESLEVLRIVADGRTVVDMGSGNGYWAFMLRQHGVDVAPVDNAQSEWRVSWVDDTVIMDGARWLSQGKNAGGKDMVLLMVYPVVGGGVGGGVEGGFTRGLMAAYKGDTVAVVGTQNRNGYTSFRDMTFDEYMEREQPEWTKVVQIPVPSFAGKDEALYVYQRGGRATKLGAGETNKT</sequence>
<reference evidence="2 3" key="1">
    <citation type="journal article" date="2023" name="PLoS ONE">
        <title>Cytospora paraplurivora sp. nov. isolated from orchards with fruit tree decline syndrome in Ontario, Canada.</title>
        <authorList>
            <person name="Ilyukhin E."/>
            <person name="Nguyen H.D.T."/>
            <person name="Castle A.J."/>
            <person name="Ellouze W."/>
        </authorList>
    </citation>
    <scope>NUCLEOTIDE SEQUENCE [LARGE SCALE GENOMIC DNA]</scope>
    <source>
        <strain evidence="2 3">FDS-564</strain>
    </source>
</reference>
<feature type="compositionally biased region" description="Low complexity" evidence="1">
    <location>
        <begin position="87"/>
        <end position="97"/>
    </location>
</feature>
<comment type="caution">
    <text evidence="2">The sequence shown here is derived from an EMBL/GenBank/DDBJ whole genome shotgun (WGS) entry which is preliminary data.</text>
</comment>
<feature type="compositionally biased region" description="Polar residues" evidence="1">
    <location>
        <begin position="98"/>
        <end position="112"/>
    </location>
</feature>
<dbReference type="InterPro" id="IPR029063">
    <property type="entry name" value="SAM-dependent_MTases_sf"/>
</dbReference>
<evidence type="ECO:0000313" key="3">
    <source>
        <dbReference type="Proteomes" id="UP001320245"/>
    </source>
</evidence>
<dbReference type="AlphaFoldDB" id="A0AAN9U6D9"/>
<dbReference type="PANTHER" id="PTHR39290">
    <property type="entry name" value="C3H1-TYPE DOMAIN-CONTAINING PROTEIN-RELATED"/>
    <property type="match status" value="1"/>
</dbReference>
<evidence type="ECO:0000256" key="1">
    <source>
        <dbReference type="SAM" id="MobiDB-lite"/>
    </source>
</evidence>
<protein>
    <submittedName>
        <fullName evidence="2">Uncharacterized protein</fullName>
    </submittedName>
</protein>
<organism evidence="2 3">
    <name type="scientific">Cytospora paraplurivora</name>
    <dbReference type="NCBI Taxonomy" id="2898453"/>
    <lineage>
        <taxon>Eukaryota</taxon>
        <taxon>Fungi</taxon>
        <taxon>Dikarya</taxon>
        <taxon>Ascomycota</taxon>
        <taxon>Pezizomycotina</taxon>
        <taxon>Sordariomycetes</taxon>
        <taxon>Sordariomycetidae</taxon>
        <taxon>Diaporthales</taxon>
        <taxon>Cytosporaceae</taxon>
        <taxon>Cytospora</taxon>
    </lineage>
</organism>
<dbReference type="EMBL" id="JAJSPL020000024">
    <property type="protein sequence ID" value="KAK7739026.1"/>
    <property type="molecule type" value="Genomic_DNA"/>
</dbReference>
<gene>
    <name evidence="2" type="ORF">SLS53_005924</name>
</gene>
<feature type="region of interest" description="Disordered" evidence="1">
    <location>
        <begin position="85"/>
        <end position="120"/>
    </location>
</feature>
<accession>A0AAN9U6D9</accession>
<dbReference type="SUPFAM" id="SSF53335">
    <property type="entry name" value="S-adenosyl-L-methionine-dependent methyltransferases"/>
    <property type="match status" value="1"/>
</dbReference>